<keyword evidence="1" id="KW-0802">TPR repeat</keyword>
<dbReference type="Proteomes" id="UP000248079">
    <property type="component" value="Unassembled WGS sequence"/>
</dbReference>
<organism evidence="4 5">
    <name type="scientific">Marinifilum breve</name>
    <dbReference type="NCBI Taxonomy" id="2184082"/>
    <lineage>
        <taxon>Bacteria</taxon>
        <taxon>Pseudomonadati</taxon>
        <taxon>Bacteroidota</taxon>
        <taxon>Bacteroidia</taxon>
        <taxon>Marinilabiliales</taxon>
        <taxon>Marinifilaceae</taxon>
    </lineage>
</organism>
<dbReference type="InterPro" id="IPR011990">
    <property type="entry name" value="TPR-like_helical_dom_sf"/>
</dbReference>
<dbReference type="InterPro" id="IPR036890">
    <property type="entry name" value="HATPase_C_sf"/>
</dbReference>
<feature type="repeat" description="TPR" evidence="1">
    <location>
        <begin position="194"/>
        <end position="227"/>
    </location>
</feature>
<feature type="repeat" description="TPR" evidence="1">
    <location>
        <begin position="114"/>
        <end position="147"/>
    </location>
</feature>
<dbReference type="Gene3D" id="3.30.565.10">
    <property type="entry name" value="Histidine kinase-like ATPase, C-terminal domain"/>
    <property type="match status" value="1"/>
</dbReference>
<comment type="caution">
    <text evidence="4">The sequence shown here is derived from an EMBL/GenBank/DDBJ whole genome shotgun (WGS) entry which is preliminary data.</text>
</comment>
<feature type="transmembrane region" description="Helical" evidence="2">
    <location>
        <begin position="391"/>
        <end position="413"/>
    </location>
</feature>
<sequence length="632" mass="72661">MKPLVLLLLFTISSFYLQAEIILNDIPQSQIEEEVDNLLNQVKSLRNSSFDSCAYIGRKAIKLAKSTKQPELIGFAHKSQGTTFLYQGLFDSAFIHYDKAKEKFESINDSLNVAALISNKGILYRRTNKYDKALQQYLKALEIYEAINYSKGIAAAITNIGGVYQTLGNLNKALKFYLKAKEIYSKINETQRYSRVLTNIGVIKFQQDLFEESLDYQLKALRLNEKDGMLQHKAIIQLNIGECYQAMGKPLKALEYFNKCEDIRLQLNDIWGIGKLYIKKAIVLQELEQFTNAETYFKKAETFCKKQNLSEDLSVAYLYYSDLLEKLKRPEMVISYLKKYYSLKDSLQAIVRDEQLAEITAKFESEQKKKEFELLEQRTQIQNLELSQKNAWIIVLLVVMILGVVAVLVSLRINRLSADHKIMDLRQKVLLSQMNPHFLFNSLTAIQSFILDDKNDDANNYLSRLASLVRRILENSREEFVSLNTELKTLEDYIGLQKLRFENDIAYNFEIDATLDQDEVMVPPMLAQPFIENALIHGKLRNNPEACINVKVSKTDDEESIRFSIIDNGIGIEEAKKQSEQKNHKSLATSIALDRVKIYNFKSSKKMNFEIVDLSNHGENGTKVTYSIPLIT</sequence>
<keyword evidence="2" id="KW-1133">Transmembrane helix</keyword>
<dbReference type="GO" id="GO:0016020">
    <property type="term" value="C:membrane"/>
    <property type="evidence" value="ECO:0007669"/>
    <property type="project" value="InterPro"/>
</dbReference>
<dbReference type="EMBL" id="QFLI01000009">
    <property type="protein sequence ID" value="PXX97839.1"/>
    <property type="molecule type" value="Genomic_DNA"/>
</dbReference>
<evidence type="ECO:0000259" key="3">
    <source>
        <dbReference type="Pfam" id="PF06580"/>
    </source>
</evidence>
<dbReference type="InterPro" id="IPR019734">
    <property type="entry name" value="TPR_rpt"/>
</dbReference>
<evidence type="ECO:0000256" key="2">
    <source>
        <dbReference type="SAM" id="Phobius"/>
    </source>
</evidence>
<dbReference type="OrthoDB" id="9809908at2"/>
<accession>A0A2V3ZU78</accession>
<dbReference type="SMART" id="SM00028">
    <property type="entry name" value="TPR"/>
    <property type="match status" value="6"/>
</dbReference>
<evidence type="ECO:0000313" key="5">
    <source>
        <dbReference type="Proteomes" id="UP000248079"/>
    </source>
</evidence>
<evidence type="ECO:0000256" key="1">
    <source>
        <dbReference type="PROSITE-ProRule" id="PRU00339"/>
    </source>
</evidence>
<dbReference type="RefSeq" id="WP_110362134.1">
    <property type="nucleotide sequence ID" value="NZ_QFLI01000009.1"/>
</dbReference>
<dbReference type="Pfam" id="PF06580">
    <property type="entry name" value="His_kinase"/>
    <property type="match status" value="1"/>
</dbReference>
<dbReference type="PANTHER" id="PTHR34220">
    <property type="entry name" value="SENSOR HISTIDINE KINASE YPDA"/>
    <property type="match status" value="1"/>
</dbReference>
<dbReference type="PANTHER" id="PTHR34220:SF7">
    <property type="entry name" value="SENSOR HISTIDINE KINASE YPDA"/>
    <property type="match status" value="1"/>
</dbReference>
<keyword evidence="2" id="KW-0812">Transmembrane</keyword>
<dbReference type="SUPFAM" id="SSF55874">
    <property type="entry name" value="ATPase domain of HSP90 chaperone/DNA topoisomerase II/histidine kinase"/>
    <property type="match status" value="1"/>
</dbReference>
<dbReference type="Pfam" id="PF13424">
    <property type="entry name" value="TPR_12"/>
    <property type="match status" value="2"/>
</dbReference>
<gene>
    <name evidence="4" type="ORF">DF185_17885</name>
</gene>
<dbReference type="PROSITE" id="PS50005">
    <property type="entry name" value="TPR"/>
    <property type="match status" value="3"/>
</dbReference>
<dbReference type="Pfam" id="PF13181">
    <property type="entry name" value="TPR_8"/>
    <property type="match status" value="1"/>
</dbReference>
<dbReference type="Gene3D" id="1.25.40.10">
    <property type="entry name" value="Tetratricopeptide repeat domain"/>
    <property type="match status" value="2"/>
</dbReference>
<dbReference type="InterPro" id="IPR010559">
    <property type="entry name" value="Sig_transdc_His_kin_internal"/>
</dbReference>
<dbReference type="AlphaFoldDB" id="A0A2V3ZU78"/>
<keyword evidence="2" id="KW-0472">Membrane</keyword>
<reference evidence="4 5" key="1">
    <citation type="submission" date="2018-05" db="EMBL/GenBank/DDBJ databases">
        <title>Marinifilum breve JC075T sp. nov., a marine bacterium isolated from Yongle Blue Hole in the South China Sea.</title>
        <authorList>
            <person name="Fu T."/>
        </authorList>
    </citation>
    <scope>NUCLEOTIDE SEQUENCE [LARGE SCALE GENOMIC DNA]</scope>
    <source>
        <strain evidence="4 5">JC075</strain>
    </source>
</reference>
<protein>
    <recommendedName>
        <fullName evidence="3">Signal transduction histidine kinase internal region domain-containing protein</fullName>
    </recommendedName>
</protein>
<dbReference type="GO" id="GO:0000155">
    <property type="term" value="F:phosphorelay sensor kinase activity"/>
    <property type="evidence" value="ECO:0007669"/>
    <property type="project" value="InterPro"/>
</dbReference>
<proteinExistence type="predicted"/>
<name>A0A2V3ZU78_9BACT</name>
<evidence type="ECO:0000313" key="4">
    <source>
        <dbReference type="EMBL" id="PXX97839.1"/>
    </source>
</evidence>
<feature type="repeat" description="TPR" evidence="1">
    <location>
        <begin position="154"/>
        <end position="187"/>
    </location>
</feature>
<dbReference type="InterPro" id="IPR050640">
    <property type="entry name" value="Bact_2-comp_sensor_kinase"/>
</dbReference>
<keyword evidence="5" id="KW-1185">Reference proteome</keyword>
<dbReference type="SUPFAM" id="SSF48452">
    <property type="entry name" value="TPR-like"/>
    <property type="match status" value="2"/>
</dbReference>
<feature type="domain" description="Signal transduction histidine kinase internal region" evidence="3">
    <location>
        <begin position="427"/>
        <end position="504"/>
    </location>
</feature>